<evidence type="ECO:0000256" key="6">
    <source>
        <dbReference type="ARBA" id="ARBA00022989"/>
    </source>
</evidence>
<dbReference type="SUPFAM" id="SSF161098">
    <property type="entry name" value="MetI-like"/>
    <property type="match status" value="1"/>
</dbReference>
<dbReference type="PANTHER" id="PTHR42929:SF1">
    <property type="entry name" value="INNER MEMBRANE ABC TRANSPORTER PERMEASE PROTEIN YDCU-RELATED"/>
    <property type="match status" value="1"/>
</dbReference>
<dbReference type="PANTHER" id="PTHR42929">
    <property type="entry name" value="INNER MEMBRANE ABC TRANSPORTER PERMEASE PROTEIN YDCU-RELATED-RELATED"/>
    <property type="match status" value="1"/>
</dbReference>
<evidence type="ECO:0000256" key="2">
    <source>
        <dbReference type="ARBA" id="ARBA00007069"/>
    </source>
</evidence>
<evidence type="ECO:0000256" key="3">
    <source>
        <dbReference type="ARBA" id="ARBA00022448"/>
    </source>
</evidence>
<protein>
    <submittedName>
        <fullName evidence="10">Spermidine/putrescine transport system permease protein</fullName>
    </submittedName>
</protein>
<evidence type="ECO:0000256" key="5">
    <source>
        <dbReference type="ARBA" id="ARBA00022692"/>
    </source>
</evidence>
<feature type="domain" description="ABC transmembrane type-1" evidence="9">
    <location>
        <begin position="63"/>
        <end position="274"/>
    </location>
</feature>
<dbReference type="Gene3D" id="1.10.3720.10">
    <property type="entry name" value="MetI-like"/>
    <property type="match status" value="1"/>
</dbReference>
<dbReference type="Proteomes" id="UP000732378">
    <property type="component" value="Unassembled WGS sequence"/>
</dbReference>
<dbReference type="CDD" id="cd06261">
    <property type="entry name" value="TM_PBP2"/>
    <property type="match status" value="1"/>
</dbReference>
<accession>A0ABS2MBS6</accession>
<evidence type="ECO:0000256" key="4">
    <source>
        <dbReference type="ARBA" id="ARBA00022475"/>
    </source>
</evidence>
<comment type="similarity">
    <text evidence="2">Belongs to the binding-protein-dependent transport system permease family. CysTW subfamily.</text>
</comment>
<dbReference type="InterPro" id="IPR000515">
    <property type="entry name" value="MetI-like"/>
</dbReference>
<feature type="transmembrane region" description="Helical" evidence="8">
    <location>
        <begin position="158"/>
        <end position="178"/>
    </location>
</feature>
<feature type="transmembrane region" description="Helical" evidence="8">
    <location>
        <begin position="99"/>
        <end position="121"/>
    </location>
</feature>
<evidence type="ECO:0000256" key="1">
    <source>
        <dbReference type="ARBA" id="ARBA00004651"/>
    </source>
</evidence>
<dbReference type="RefSeq" id="WP_193668238.1">
    <property type="nucleotide sequence ID" value="NZ_JACDTV010000004.1"/>
</dbReference>
<proteinExistence type="inferred from homology"/>
<organism evidence="10 11">
    <name type="scientific">Nocardioides salarius</name>
    <dbReference type="NCBI Taxonomy" id="374513"/>
    <lineage>
        <taxon>Bacteria</taxon>
        <taxon>Bacillati</taxon>
        <taxon>Actinomycetota</taxon>
        <taxon>Actinomycetes</taxon>
        <taxon>Propionibacteriales</taxon>
        <taxon>Nocardioidaceae</taxon>
        <taxon>Nocardioides</taxon>
    </lineage>
</organism>
<feature type="transmembrane region" description="Helical" evidence="8">
    <location>
        <begin position="256"/>
        <end position="275"/>
    </location>
</feature>
<evidence type="ECO:0000256" key="7">
    <source>
        <dbReference type="ARBA" id="ARBA00023136"/>
    </source>
</evidence>
<sequence>MSPRLRIALLLAPALLVVGVFVVGGVLQAVLQSLGHAPVVGESQWSLDAYRRVLADPAVHASLLLTARVSLISTAAAAVLGTALALLVRRLGGRRRLAVLFHGTLAVPHLVGALAIGLLLAPSGLLSRAAYRLGLVDSVQDVPALTQDAFGWGIIAEYTWKETFFVAVVALAALGRRVGDLEDVAATLGASRWQRLREVTLPVLAPPVAAASVLVLAFVTASYEVPRLLGRPYPTTLSVEAFQRYRDIDLTSRPEAMALAVLIALLTTLAALAYLRLVGGLARRSL</sequence>
<dbReference type="InterPro" id="IPR035906">
    <property type="entry name" value="MetI-like_sf"/>
</dbReference>
<comment type="subcellular location">
    <subcellularLocation>
        <location evidence="1 8">Cell membrane</location>
        <topology evidence="1 8">Multi-pass membrane protein</topology>
    </subcellularLocation>
</comment>
<evidence type="ECO:0000313" key="11">
    <source>
        <dbReference type="Proteomes" id="UP000732378"/>
    </source>
</evidence>
<comment type="caution">
    <text evidence="10">The sequence shown here is derived from an EMBL/GenBank/DDBJ whole genome shotgun (WGS) entry which is preliminary data.</text>
</comment>
<keyword evidence="3 8" id="KW-0813">Transport</keyword>
<evidence type="ECO:0000259" key="9">
    <source>
        <dbReference type="PROSITE" id="PS50928"/>
    </source>
</evidence>
<gene>
    <name evidence="10" type="ORF">JOE61_002475</name>
</gene>
<keyword evidence="7 8" id="KW-0472">Membrane</keyword>
<dbReference type="Pfam" id="PF00528">
    <property type="entry name" value="BPD_transp_1"/>
    <property type="match status" value="1"/>
</dbReference>
<evidence type="ECO:0000313" key="10">
    <source>
        <dbReference type="EMBL" id="MBM7508661.1"/>
    </source>
</evidence>
<dbReference type="PROSITE" id="PS50928">
    <property type="entry name" value="ABC_TM1"/>
    <property type="match status" value="1"/>
</dbReference>
<feature type="transmembrane region" description="Helical" evidence="8">
    <location>
        <begin position="199"/>
        <end position="223"/>
    </location>
</feature>
<keyword evidence="5 8" id="KW-0812">Transmembrane</keyword>
<evidence type="ECO:0000256" key="8">
    <source>
        <dbReference type="RuleBase" id="RU363032"/>
    </source>
</evidence>
<dbReference type="EMBL" id="JAFBBZ010000001">
    <property type="protein sequence ID" value="MBM7508661.1"/>
    <property type="molecule type" value="Genomic_DNA"/>
</dbReference>
<name>A0ABS2MBS6_9ACTN</name>
<keyword evidence="6 8" id="KW-1133">Transmembrane helix</keyword>
<reference evidence="10 11" key="1">
    <citation type="submission" date="2021-01" db="EMBL/GenBank/DDBJ databases">
        <title>Sequencing the genomes of 1000 actinobacteria strains.</title>
        <authorList>
            <person name="Klenk H.-P."/>
        </authorList>
    </citation>
    <scope>NUCLEOTIDE SEQUENCE [LARGE SCALE GENOMIC DNA]</scope>
    <source>
        <strain evidence="10 11">DSM 18239</strain>
    </source>
</reference>
<keyword evidence="4" id="KW-1003">Cell membrane</keyword>
<feature type="transmembrane region" description="Helical" evidence="8">
    <location>
        <begin position="65"/>
        <end position="87"/>
    </location>
</feature>
<keyword evidence="11" id="KW-1185">Reference proteome</keyword>